<proteinExistence type="predicted"/>
<gene>
    <name evidence="1" type="ORF">GA0116948_1321</name>
</gene>
<dbReference type="STRING" id="1335309.GA0116948_1321"/>
<keyword evidence="2" id="KW-1185">Reference proteome</keyword>
<sequence length="87" mass="9978">MANASLYSSSNLKLSQDDLDKKLVTLELIIGRYDRREIKPAIEMAKKIADEQEVIVDYLDSGPEIWCSIKNLLKRMENIEALPPKEK</sequence>
<dbReference type="Proteomes" id="UP000242818">
    <property type="component" value="Unassembled WGS sequence"/>
</dbReference>
<accession>A0A1C4G8H6</accession>
<protein>
    <submittedName>
        <fullName evidence="1">Uncharacterized protein</fullName>
    </submittedName>
</protein>
<evidence type="ECO:0000313" key="2">
    <source>
        <dbReference type="Proteomes" id="UP000242818"/>
    </source>
</evidence>
<dbReference type="EMBL" id="FMAR01000032">
    <property type="protein sequence ID" value="SCC64444.1"/>
    <property type="molecule type" value="Genomic_DNA"/>
</dbReference>
<evidence type="ECO:0000313" key="1">
    <source>
        <dbReference type="EMBL" id="SCC64444.1"/>
    </source>
</evidence>
<dbReference type="RefSeq" id="WP_089715748.1">
    <property type="nucleotide sequence ID" value="NZ_FMAR01000032.1"/>
</dbReference>
<dbReference type="OrthoDB" id="881869at2"/>
<name>A0A1C4G8H6_9BACT</name>
<dbReference type="AlphaFoldDB" id="A0A1C4G8H6"/>
<organism evidence="1 2">
    <name type="scientific">Chitinophaga costaii</name>
    <dbReference type="NCBI Taxonomy" id="1335309"/>
    <lineage>
        <taxon>Bacteria</taxon>
        <taxon>Pseudomonadati</taxon>
        <taxon>Bacteroidota</taxon>
        <taxon>Chitinophagia</taxon>
        <taxon>Chitinophagales</taxon>
        <taxon>Chitinophagaceae</taxon>
        <taxon>Chitinophaga</taxon>
    </lineage>
</organism>
<reference evidence="1 2" key="1">
    <citation type="submission" date="2016-08" db="EMBL/GenBank/DDBJ databases">
        <authorList>
            <person name="Seilhamer J.J."/>
        </authorList>
    </citation>
    <scope>NUCLEOTIDE SEQUENCE [LARGE SCALE GENOMIC DNA]</scope>
    <source>
        <strain evidence="1 2">A37T2</strain>
    </source>
</reference>